<keyword evidence="12" id="KW-1185">Reference proteome</keyword>
<reference evidence="11" key="2">
    <citation type="submission" date="2020-09" db="EMBL/GenBank/DDBJ databases">
        <authorList>
            <person name="Sun Q."/>
            <person name="Kim S."/>
        </authorList>
    </citation>
    <scope>NUCLEOTIDE SEQUENCE</scope>
    <source>
        <strain evidence="11">KCTC 12711</strain>
    </source>
</reference>
<comment type="activity regulation">
    <text evidence="9">Activated by a monovalent cation that binds near, but not in, the active site. The most likely occupant of the site in vivo is potassium. Ion binding induces a conformational change that may alter substrate affinity.</text>
</comment>
<name>A0A918RFQ8_9GAMM</name>
<evidence type="ECO:0000256" key="5">
    <source>
        <dbReference type="ARBA" id="ARBA00022840"/>
    </source>
</evidence>
<dbReference type="Pfam" id="PF00294">
    <property type="entry name" value="PfkB"/>
    <property type="match status" value="1"/>
</dbReference>
<evidence type="ECO:0000256" key="9">
    <source>
        <dbReference type="HAMAP-Rule" id="MF_01987"/>
    </source>
</evidence>
<feature type="binding site" evidence="9">
    <location>
        <position position="278"/>
    </location>
    <ligand>
        <name>K(+)</name>
        <dbReference type="ChEBI" id="CHEBI:29103"/>
    </ligand>
</feature>
<evidence type="ECO:0000256" key="2">
    <source>
        <dbReference type="ARBA" id="ARBA00022723"/>
    </source>
</evidence>
<evidence type="ECO:0000259" key="10">
    <source>
        <dbReference type="Pfam" id="PF00294"/>
    </source>
</evidence>
<feature type="binding site" evidence="9">
    <location>
        <begin position="40"/>
        <end position="44"/>
    </location>
    <ligand>
        <name>substrate</name>
    </ligand>
</feature>
<evidence type="ECO:0000313" key="12">
    <source>
        <dbReference type="Proteomes" id="UP000614811"/>
    </source>
</evidence>
<feature type="binding site" evidence="9">
    <location>
        <position position="181"/>
    </location>
    <ligand>
        <name>ATP</name>
        <dbReference type="ChEBI" id="CHEBI:30616"/>
    </ligand>
</feature>
<dbReference type="PRINTS" id="PR00990">
    <property type="entry name" value="RIBOKINASE"/>
</dbReference>
<evidence type="ECO:0000313" key="11">
    <source>
        <dbReference type="EMBL" id="GGZ96990.1"/>
    </source>
</evidence>
<dbReference type="HAMAP" id="MF_01987">
    <property type="entry name" value="Ribokinase"/>
    <property type="match status" value="1"/>
</dbReference>
<feature type="binding site" evidence="9">
    <location>
        <position position="138"/>
    </location>
    <ligand>
        <name>substrate</name>
    </ligand>
</feature>
<feature type="binding site" evidence="9">
    <location>
        <position position="280"/>
    </location>
    <ligand>
        <name>K(+)</name>
        <dbReference type="ChEBI" id="CHEBI:29103"/>
    </ligand>
</feature>
<dbReference type="RefSeq" id="WP_229794058.1">
    <property type="nucleotide sequence ID" value="NZ_BMXA01000001.1"/>
</dbReference>
<dbReference type="Proteomes" id="UP000614811">
    <property type="component" value="Unassembled WGS sequence"/>
</dbReference>
<feature type="binding site" evidence="9">
    <location>
        <begin position="244"/>
        <end position="245"/>
    </location>
    <ligand>
        <name>ATP</name>
        <dbReference type="ChEBI" id="CHEBI:30616"/>
    </ligand>
</feature>
<evidence type="ECO:0000256" key="1">
    <source>
        <dbReference type="ARBA" id="ARBA00022679"/>
    </source>
</evidence>
<feature type="binding site" evidence="9">
    <location>
        <position position="245"/>
    </location>
    <ligand>
        <name>substrate</name>
    </ligand>
</feature>
<dbReference type="Gene3D" id="3.40.1190.20">
    <property type="match status" value="1"/>
</dbReference>
<comment type="subcellular location">
    <subcellularLocation>
        <location evidence="9">Cytoplasm</location>
    </subcellularLocation>
</comment>
<feature type="binding site" evidence="9">
    <location>
        <begin position="213"/>
        <end position="218"/>
    </location>
    <ligand>
        <name>ATP</name>
        <dbReference type="ChEBI" id="CHEBI:30616"/>
    </ligand>
</feature>
<evidence type="ECO:0000256" key="4">
    <source>
        <dbReference type="ARBA" id="ARBA00022777"/>
    </source>
</evidence>
<dbReference type="EC" id="2.7.1.15" evidence="9"/>
<keyword evidence="6 9" id="KW-0460">Magnesium</keyword>
<dbReference type="GO" id="GO:0046872">
    <property type="term" value="F:metal ion binding"/>
    <property type="evidence" value="ECO:0007669"/>
    <property type="project" value="UniProtKB-KW"/>
</dbReference>
<dbReference type="GO" id="GO:0005737">
    <property type="term" value="C:cytoplasm"/>
    <property type="evidence" value="ECO:0007669"/>
    <property type="project" value="UniProtKB-SubCell"/>
</dbReference>
<comment type="catalytic activity">
    <reaction evidence="9">
        <text>D-ribose + ATP = D-ribose 5-phosphate + ADP + H(+)</text>
        <dbReference type="Rhea" id="RHEA:13697"/>
        <dbReference type="ChEBI" id="CHEBI:15378"/>
        <dbReference type="ChEBI" id="CHEBI:30616"/>
        <dbReference type="ChEBI" id="CHEBI:47013"/>
        <dbReference type="ChEBI" id="CHEBI:78346"/>
        <dbReference type="ChEBI" id="CHEBI:456216"/>
        <dbReference type="EC" id="2.7.1.15"/>
    </reaction>
</comment>
<dbReference type="InterPro" id="IPR011611">
    <property type="entry name" value="PfkB_dom"/>
</dbReference>
<organism evidence="11 12">
    <name type="scientific">Arenicella chitinivorans</name>
    <dbReference type="NCBI Taxonomy" id="1329800"/>
    <lineage>
        <taxon>Bacteria</taxon>
        <taxon>Pseudomonadati</taxon>
        <taxon>Pseudomonadota</taxon>
        <taxon>Gammaproteobacteria</taxon>
        <taxon>Arenicellales</taxon>
        <taxon>Arenicellaceae</taxon>
        <taxon>Arenicella</taxon>
    </lineage>
</organism>
<evidence type="ECO:0000256" key="8">
    <source>
        <dbReference type="ARBA" id="ARBA00023277"/>
    </source>
</evidence>
<dbReference type="InterPro" id="IPR011877">
    <property type="entry name" value="Ribokinase"/>
</dbReference>
<keyword evidence="5 9" id="KW-0067">ATP-binding</keyword>
<protein>
    <recommendedName>
        <fullName evidence="9">Ribokinase</fullName>
        <shortName evidence="9">RK</shortName>
        <ecNumber evidence="9">2.7.1.15</ecNumber>
    </recommendedName>
</protein>
<dbReference type="InterPro" id="IPR029056">
    <property type="entry name" value="Ribokinase-like"/>
</dbReference>
<dbReference type="GO" id="GO:0019303">
    <property type="term" value="P:D-ribose catabolic process"/>
    <property type="evidence" value="ECO:0007669"/>
    <property type="project" value="UniProtKB-UniRule"/>
</dbReference>
<keyword evidence="3 9" id="KW-0547">Nucleotide-binding</keyword>
<comment type="pathway">
    <text evidence="9">Carbohydrate metabolism; D-ribose degradation; D-ribose 5-phosphate from beta-D-ribopyranose: step 2/2.</text>
</comment>
<dbReference type="GO" id="GO:0004747">
    <property type="term" value="F:ribokinase activity"/>
    <property type="evidence" value="ECO:0007669"/>
    <property type="project" value="UniProtKB-UniRule"/>
</dbReference>
<accession>A0A918RFQ8</accession>
<comment type="subunit">
    <text evidence="9">Homodimer.</text>
</comment>
<dbReference type="EMBL" id="BMXA01000001">
    <property type="protein sequence ID" value="GGZ96990.1"/>
    <property type="molecule type" value="Genomic_DNA"/>
</dbReference>
<dbReference type="InterPro" id="IPR002139">
    <property type="entry name" value="Ribo/fructo_kinase"/>
</dbReference>
<feature type="active site" description="Proton acceptor" evidence="9">
    <location>
        <position position="245"/>
    </location>
</feature>
<dbReference type="PANTHER" id="PTHR10584">
    <property type="entry name" value="SUGAR KINASE"/>
    <property type="match status" value="1"/>
</dbReference>
<dbReference type="AlphaFoldDB" id="A0A918RFQ8"/>
<comment type="cofactor">
    <cofactor evidence="9">
        <name>Mg(2+)</name>
        <dbReference type="ChEBI" id="CHEBI:18420"/>
    </cofactor>
    <text evidence="9">Requires a divalent cation, most likely magnesium in vivo, as an electrophilic catalyst to aid phosphoryl group transfer. It is the chelate of the metal and the nucleotide that is the actual substrate.</text>
</comment>
<comment type="caution">
    <text evidence="9">Lacks conserved residue(s) required for the propagation of feature annotation.</text>
</comment>
<keyword evidence="9" id="KW-0963">Cytoplasm</keyword>
<keyword evidence="7 9" id="KW-0630">Potassium</keyword>
<keyword evidence="1 9" id="KW-0808">Transferase</keyword>
<evidence type="ECO:0000256" key="3">
    <source>
        <dbReference type="ARBA" id="ARBA00022741"/>
    </source>
</evidence>
<evidence type="ECO:0000256" key="7">
    <source>
        <dbReference type="ARBA" id="ARBA00022958"/>
    </source>
</evidence>
<keyword evidence="8 9" id="KW-0119">Carbohydrate metabolism</keyword>
<feature type="domain" description="Carbohydrate kinase PfkB" evidence="10">
    <location>
        <begin position="5"/>
        <end position="287"/>
    </location>
</feature>
<comment type="caution">
    <text evidence="11">The sequence shown here is derived from an EMBL/GenBank/DDBJ whole genome shotgun (WGS) entry which is preliminary data.</text>
</comment>
<feature type="binding site" evidence="9">
    <location>
        <position position="275"/>
    </location>
    <ligand>
        <name>K(+)</name>
        <dbReference type="ChEBI" id="CHEBI:29103"/>
    </ligand>
</feature>
<keyword evidence="2 9" id="KW-0479">Metal-binding</keyword>
<comment type="function">
    <text evidence="9">Catalyzes the phosphorylation of ribose at O-5 in a reaction requiring ATP and magnesium. The resulting D-ribose-5-phosphate can then be used either for sythesis of nucleotides, histidine, and tryptophan, or as a component of the pentose phosphate pathway.</text>
</comment>
<evidence type="ECO:0000256" key="6">
    <source>
        <dbReference type="ARBA" id="ARBA00022842"/>
    </source>
</evidence>
<proteinExistence type="inferred from homology"/>
<reference evidence="11" key="1">
    <citation type="journal article" date="2014" name="Int. J. Syst. Evol. Microbiol.">
        <title>Complete genome sequence of Corynebacterium casei LMG S-19264T (=DSM 44701T), isolated from a smear-ripened cheese.</title>
        <authorList>
            <consortium name="US DOE Joint Genome Institute (JGI-PGF)"/>
            <person name="Walter F."/>
            <person name="Albersmeier A."/>
            <person name="Kalinowski J."/>
            <person name="Ruckert C."/>
        </authorList>
    </citation>
    <scope>NUCLEOTIDE SEQUENCE</scope>
    <source>
        <strain evidence="11">KCTC 12711</strain>
    </source>
</reference>
<feature type="binding site" evidence="9">
    <location>
        <position position="239"/>
    </location>
    <ligand>
        <name>K(+)</name>
        <dbReference type="ChEBI" id="CHEBI:29103"/>
    </ligand>
</feature>
<dbReference type="PANTHER" id="PTHR10584:SF166">
    <property type="entry name" value="RIBOKINASE"/>
    <property type="match status" value="1"/>
</dbReference>
<comment type="similarity">
    <text evidence="9">Belongs to the carbohydrate kinase PfkB family. Ribokinase subfamily.</text>
</comment>
<gene>
    <name evidence="9 11" type="primary">rbsK</name>
    <name evidence="11" type="ORF">GCM10008090_01550</name>
</gene>
<sequence length="292" mass="30418">MSDLIINIGSINIDYVYRVPHFVQPGETLASETFTSGLGGKGANQSVAIAAAGGRVKHIGKVGSTDGWAIEQLNQAGVDTSLIETTSGASGHAIIQVDAQGENAIVLHAGANHQLNVNELRTALKANQDAKLLLMQNECNLLAESLELARAMGVPCALNPAPMTSDINHLPLESLDTLIVNRGEAAALAGTEQINKLVSQLQSRFKHTRVVLTLGGAGSILIHKQQVYECPAMATKVVDTTGAGDTFVGYFLAGLVAGMSDQDSLHRASQAAAIAVSRPGAIDAIPTLAELN</sequence>
<dbReference type="GO" id="GO:0005524">
    <property type="term" value="F:ATP binding"/>
    <property type="evidence" value="ECO:0007669"/>
    <property type="project" value="UniProtKB-UniRule"/>
</dbReference>
<dbReference type="SUPFAM" id="SSF53613">
    <property type="entry name" value="Ribokinase-like"/>
    <property type="match status" value="1"/>
</dbReference>
<feature type="binding site" evidence="9">
    <location>
        <position position="241"/>
    </location>
    <ligand>
        <name>K(+)</name>
        <dbReference type="ChEBI" id="CHEBI:29103"/>
    </ligand>
</feature>
<feature type="binding site" evidence="9">
    <location>
        <begin position="12"/>
        <end position="14"/>
    </location>
    <ligand>
        <name>substrate</name>
    </ligand>
</feature>
<dbReference type="CDD" id="cd01174">
    <property type="entry name" value="ribokinase"/>
    <property type="match status" value="1"/>
</dbReference>
<keyword evidence="4 9" id="KW-0418">Kinase</keyword>